<keyword evidence="1" id="KW-0812">Transmembrane</keyword>
<sequence>MVPIPSPVSHRFRSVEVLVAVYLVAAFGLTAVLVSVWLPIEWAVPALAVVSGALLVPFWPAFRRALPDGE</sequence>
<organism evidence="2 3">
    <name type="scientific">Halorubrum salipaludis</name>
    <dbReference type="NCBI Taxonomy" id="2032630"/>
    <lineage>
        <taxon>Archaea</taxon>
        <taxon>Methanobacteriati</taxon>
        <taxon>Methanobacteriota</taxon>
        <taxon>Stenosarchaea group</taxon>
        <taxon>Halobacteria</taxon>
        <taxon>Halobacteriales</taxon>
        <taxon>Haloferacaceae</taxon>
        <taxon>Halorubrum</taxon>
    </lineage>
</organism>
<reference evidence="2 3" key="1">
    <citation type="submission" date="2017-08" db="EMBL/GenBank/DDBJ databases">
        <title>The strain WRN001 was isolated from Binhai saline alkaline soil, Tianjin, China.</title>
        <authorList>
            <person name="Liu D."/>
            <person name="Zhang G."/>
        </authorList>
    </citation>
    <scope>NUCLEOTIDE SEQUENCE [LARGE SCALE GENOMIC DNA]</scope>
    <source>
        <strain evidence="2 3">WN019</strain>
    </source>
</reference>
<dbReference type="AlphaFoldDB" id="A0A2A2FIU6"/>
<evidence type="ECO:0000313" key="3">
    <source>
        <dbReference type="Proteomes" id="UP000218083"/>
    </source>
</evidence>
<gene>
    <name evidence="2" type="ORF">CK500_03040</name>
</gene>
<protein>
    <submittedName>
        <fullName evidence="2">Uncharacterized protein</fullName>
    </submittedName>
</protein>
<keyword evidence="1" id="KW-0472">Membrane</keyword>
<dbReference type="OrthoDB" id="324856at2157"/>
<keyword evidence="1" id="KW-1133">Transmembrane helix</keyword>
<comment type="caution">
    <text evidence="2">The sequence shown here is derived from an EMBL/GenBank/DDBJ whole genome shotgun (WGS) entry which is preliminary data.</text>
</comment>
<keyword evidence="3" id="KW-1185">Reference proteome</keyword>
<dbReference type="Proteomes" id="UP000218083">
    <property type="component" value="Unassembled WGS sequence"/>
</dbReference>
<accession>A0A2A2FIU6</accession>
<evidence type="ECO:0000256" key="1">
    <source>
        <dbReference type="SAM" id="Phobius"/>
    </source>
</evidence>
<dbReference type="RefSeq" id="WP_095635787.1">
    <property type="nucleotide sequence ID" value="NZ_NSKC01000002.1"/>
</dbReference>
<feature type="transmembrane region" description="Helical" evidence="1">
    <location>
        <begin position="17"/>
        <end position="38"/>
    </location>
</feature>
<name>A0A2A2FIU6_9EURY</name>
<proteinExistence type="predicted"/>
<dbReference type="EMBL" id="NSKC01000002">
    <property type="protein sequence ID" value="PAU84509.1"/>
    <property type="molecule type" value="Genomic_DNA"/>
</dbReference>
<evidence type="ECO:0000313" key="2">
    <source>
        <dbReference type="EMBL" id="PAU84509.1"/>
    </source>
</evidence>
<feature type="transmembrane region" description="Helical" evidence="1">
    <location>
        <begin position="44"/>
        <end position="62"/>
    </location>
</feature>